<dbReference type="Proteomes" id="UP001066276">
    <property type="component" value="Chromosome 3_2"/>
</dbReference>
<accession>A0AAV7U0E2</accession>
<evidence type="ECO:0000313" key="2">
    <source>
        <dbReference type="Proteomes" id="UP001066276"/>
    </source>
</evidence>
<organism evidence="1 2">
    <name type="scientific">Pleurodeles waltl</name>
    <name type="common">Iberian ribbed newt</name>
    <dbReference type="NCBI Taxonomy" id="8319"/>
    <lineage>
        <taxon>Eukaryota</taxon>
        <taxon>Metazoa</taxon>
        <taxon>Chordata</taxon>
        <taxon>Craniata</taxon>
        <taxon>Vertebrata</taxon>
        <taxon>Euteleostomi</taxon>
        <taxon>Amphibia</taxon>
        <taxon>Batrachia</taxon>
        <taxon>Caudata</taxon>
        <taxon>Salamandroidea</taxon>
        <taxon>Salamandridae</taxon>
        <taxon>Pleurodelinae</taxon>
        <taxon>Pleurodeles</taxon>
    </lineage>
</organism>
<sequence length="138" mass="15374">MAGRSASPGLLVWRRLAADAPEERCGGRGFALTGAAASWEQRLGPSGVQPVANTRRTARTTAGELPQRAQEFLAHGSDLWHEDECVLDYEETSLEEGELVDDGDEEIWWEQGGPQYYAMVTSQDDMARKRRSMNLKYV</sequence>
<proteinExistence type="predicted"/>
<keyword evidence="2" id="KW-1185">Reference proteome</keyword>
<dbReference type="AlphaFoldDB" id="A0AAV7U0E2"/>
<name>A0AAV7U0E2_PLEWA</name>
<evidence type="ECO:0000313" key="1">
    <source>
        <dbReference type="EMBL" id="KAJ1181971.1"/>
    </source>
</evidence>
<protein>
    <submittedName>
        <fullName evidence="1">Uncharacterized protein</fullName>
    </submittedName>
</protein>
<reference evidence="1" key="1">
    <citation type="journal article" date="2022" name="bioRxiv">
        <title>Sequencing and chromosome-scale assembly of the giantPleurodeles waltlgenome.</title>
        <authorList>
            <person name="Brown T."/>
            <person name="Elewa A."/>
            <person name="Iarovenko S."/>
            <person name="Subramanian E."/>
            <person name="Araus A.J."/>
            <person name="Petzold A."/>
            <person name="Susuki M."/>
            <person name="Suzuki K.-i.T."/>
            <person name="Hayashi T."/>
            <person name="Toyoda A."/>
            <person name="Oliveira C."/>
            <person name="Osipova E."/>
            <person name="Leigh N.D."/>
            <person name="Simon A."/>
            <person name="Yun M.H."/>
        </authorList>
    </citation>
    <scope>NUCLEOTIDE SEQUENCE</scope>
    <source>
        <strain evidence="1">20211129_DDA</strain>
        <tissue evidence="1">Liver</tissue>
    </source>
</reference>
<gene>
    <name evidence="1" type="ORF">NDU88_007170</name>
</gene>
<comment type="caution">
    <text evidence="1">The sequence shown here is derived from an EMBL/GenBank/DDBJ whole genome shotgun (WGS) entry which is preliminary data.</text>
</comment>
<dbReference type="EMBL" id="JANPWB010000006">
    <property type="protein sequence ID" value="KAJ1181971.1"/>
    <property type="molecule type" value="Genomic_DNA"/>
</dbReference>